<evidence type="ECO:0000259" key="3">
    <source>
        <dbReference type="Pfam" id="PF02517"/>
    </source>
</evidence>
<feature type="transmembrane region" description="Helical" evidence="2">
    <location>
        <begin position="260"/>
        <end position="277"/>
    </location>
</feature>
<organism evidence="4 5">
    <name type="scientific">Rothia endophytica</name>
    <dbReference type="NCBI Taxonomy" id="1324766"/>
    <lineage>
        <taxon>Bacteria</taxon>
        <taxon>Bacillati</taxon>
        <taxon>Actinomycetota</taxon>
        <taxon>Actinomycetes</taxon>
        <taxon>Micrococcales</taxon>
        <taxon>Micrococcaceae</taxon>
        <taxon>Rothia</taxon>
    </lineage>
</organism>
<dbReference type="RefSeq" id="WP_345446482.1">
    <property type="nucleotide sequence ID" value="NZ_BAABKP010000003.1"/>
</dbReference>
<sequence length="383" mass="41819">MSENSREHTPWGADGQDVPGPEVTQPPLSPYTQAPLHQSPGGYLPAPFLGNDQAPPLQVPPPGWRPGYRAETQELGYHRLALADPKNRWWSPLVEAAIGVPIYFVLSLLMSIPLVLQAVSSAESPMDAGEMTSTMETLQRSALESPLSFTLMFGSIALMFPVMWLARLIIGPKPWGLVHSVAGRIRWDWLLTCCGIAALLFVVFPVALDLATGGNLTFEPKTQGSTLAVLLLLVVLIVPFQAYAEELVFRGYLLQTVGRWLKHPAWAIVLPAPLFMLGHAYDLWAQLSILVMALAAGFVTWRTGGLEAAIALHVVNNLVAMTFGIYGLADPFVLEGSTWVNLVSAVITQGLFVLVVLWAAKKRKLARTRTAQVWVKDEVTGAR</sequence>
<feature type="transmembrane region" description="Helical" evidence="2">
    <location>
        <begin position="96"/>
        <end position="116"/>
    </location>
</feature>
<comment type="caution">
    <text evidence="4">The sequence shown here is derived from an EMBL/GenBank/DDBJ whole genome shotgun (WGS) entry which is preliminary data.</text>
</comment>
<dbReference type="Proteomes" id="UP001500187">
    <property type="component" value="Unassembled WGS sequence"/>
</dbReference>
<dbReference type="InterPro" id="IPR052710">
    <property type="entry name" value="CAAX_protease"/>
</dbReference>
<keyword evidence="4" id="KW-0645">Protease</keyword>
<reference evidence="5" key="1">
    <citation type="journal article" date="2019" name="Int. J. Syst. Evol. Microbiol.">
        <title>The Global Catalogue of Microorganisms (GCM) 10K type strain sequencing project: providing services to taxonomists for standard genome sequencing and annotation.</title>
        <authorList>
            <consortium name="The Broad Institute Genomics Platform"/>
            <consortium name="The Broad Institute Genome Sequencing Center for Infectious Disease"/>
            <person name="Wu L."/>
            <person name="Ma J."/>
        </authorList>
    </citation>
    <scope>NUCLEOTIDE SEQUENCE [LARGE SCALE GENOMIC DNA]</scope>
    <source>
        <strain evidence="5">JCM 18541</strain>
    </source>
</reference>
<keyword evidence="2" id="KW-0812">Transmembrane</keyword>
<evidence type="ECO:0000313" key="4">
    <source>
        <dbReference type="EMBL" id="GAA4797963.1"/>
    </source>
</evidence>
<dbReference type="PANTHER" id="PTHR36435">
    <property type="entry name" value="SLR1288 PROTEIN"/>
    <property type="match status" value="1"/>
</dbReference>
<evidence type="ECO:0000313" key="5">
    <source>
        <dbReference type="Proteomes" id="UP001500187"/>
    </source>
</evidence>
<name>A0ABP9BR45_9MICC</name>
<dbReference type="GO" id="GO:0008237">
    <property type="term" value="F:metallopeptidase activity"/>
    <property type="evidence" value="ECO:0007669"/>
    <property type="project" value="UniProtKB-KW"/>
</dbReference>
<proteinExistence type="predicted"/>
<feature type="transmembrane region" description="Helical" evidence="2">
    <location>
        <begin position="227"/>
        <end position="248"/>
    </location>
</feature>
<dbReference type="PANTHER" id="PTHR36435:SF1">
    <property type="entry name" value="CAAX AMINO TERMINAL PROTEASE FAMILY PROTEIN"/>
    <property type="match status" value="1"/>
</dbReference>
<feature type="transmembrane region" description="Helical" evidence="2">
    <location>
        <begin position="187"/>
        <end position="207"/>
    </location>
</feature>
<dbReference type="EMBL" id="BAABKP010000003">
    <property type="protein sequence ID" value="GAA4797963.1"/>
    <property type="molecule type" value="Genomic_DNA"/>
</dbReference>
<accession>A0ABP9BR45</accession>
<protein>
    <submittedName>
        <fullName evidence="4">CPBP family intramembrane metalloprotease</fullName>
    </submittedName>
</protein>
<feature type="domain" description="CAAX prenyl protease 2/Lysostaphin resistance protein A-like" evidence="3">
    <location>
        <begin position="230"/>
        <end position="319"/>
    </location>
</feature>
<dbReference type="InterPro" id="IPR003675">
    <property type="entry name" value="Rce1/LyrA-like_dom"/>
</dbReference>
<feature type="region of interest" description="Disordered" evidence="1">
    <location>
        <begin position="1"/>
        <end position="65"/>
    </location>
</feature>
<evidence type="ECO:0000256" key="2">
    <source>
        <dbReference type="SAM" id="Phobius"/>
    </source>
</evidence>
<keyword evidence="2" id="KW-1133">Transmembrane helix</keyword>
<feature type="transmembrane region" description="Helical" evidence="2">
    <location>
        <begin position="283"/>
        <end position="301"/>
    </location>
</feature>
<keyword evidence="4" id="KW-0378">Hydrolase</keyword>
<gene>
    <name evidence="4" type="ORF">GCM10023352_17060</name>
</gene>
<dbReference type="Pfam" id="PF02517">
    <property type="entry name" value="Rce1-like"/>
    <property type="match status" value="1"/>
</dbReference>
<keyword evidence="4" id="KW-0482">Metalloprotease</keyword>
<evidence type="ECO:0000256" key="1">
    <source>
        <dbReference type="SAM" id="MobiDB-lite"/>
    </source>
</evidence>
<feature type="transmembrane region" description="Helical" evidence="2">
    <location>
        <begin position="339"/>
        <end position="360"/>
    </location>
</feature>
<feature type="transmembrane region" description="Helical" evidence="2">
    <location>
        <begin position="147"/>
        <end position="166"/>
    </location>
</feature>
<keyword evidence="5" id="KW-1185">Reference proteome</keyword>
<feature type="transmembrane region" description="Helical" evidence="2">
    <location>
        <begin position="308"/>
        <end position="327"/>
    </location>
</feature>
<keyword evidence="2" id="KW-0472">Membrane</keyword>